<dbReference type="InterPro" id="IPR013154">
    <property type="entry name" value="ADH-like_N"/>
</dbReference>
<evidence type="ECO:0000256" key="6">
    <source>
        <dbReference type="ARBA" id="ARBA00022946"/>
    </source>
</evidence>
<dbReference type="InterPro" id="IPR051034">
    <property type="entry name" value="Mito_Enoyl-ACP_Reductase"/>
</dbReference>
<evidence type="ECO:0000256" key="1">
    <source>
        <dbReference type="ARBA" id="ARBA00004173"/>
    </source>
</evidence>
<comment type="similarity">
    <text evidence="2">Belongs to the zinc-containing alcohol dehydrogenase family. Quinone oxidoreductase subfamily.</text>
</comment>
<dbReference type="Pfam" id="PF08240">
    <property type="entry name" value="ADH_N"/>
    <property type="match status" value="1"/>
</dbReference>
<dbReference type="Gene3D" id="3.40.50.720">
    <property type="entry name" value="NAD(P)-binding Rossmann-like Domain"/>
    <property type="match status" value="1"/>
</dbReference>
<dbReference type="CDD" id="cd08290">
    <property type="entry name" value="ETR"/>
    <property type="match status" value="1"/>
</dbReference>
<feature type="coiled-coil region" evidence="15">
    <location>
        <begin position="203"/>
        <end position="230"/>
    </location>
</feature>
<sequence>MCTKAVYLSNILINNSKTSVKNTLYESKRSLTTKLIYNNYGNPSDVVNKVTENTPEPGKNEVLIEILAAPINPVDINLIQGKYPIKKPLPAVAGYEGTGRIIKLGEKVEKFQVGDHVIPVEYNLGTWRSHLLVHQNVLKKLPRDLPPAVASILMVNPLTVYRMLKDFVTLQLGDTVIQNGSNSSCGQLVIQLCKFWGFKTINIVRSRENIDELKQELKKLGANYVLTEEELRSTDLFKSGEIKKPNLGLNCIGGKSSSELLRKLDYSGTLVTYGGMSTQPVTIPVSALIFKNIKFVGFNVNRWNANCSKEERDRTLDELISMFLNGQLTSPAYTSIHLDNFKEALHVGFSNKKYIFEIKK</sequence>
<dbReference type="SUPFAM" id="SSF51735">
    <property type="entry name" value="NAD(P)-binding Rossmann-fold domains"/>
    <property type="match status" value="1"/>
</dbReference>
<dbReference type="SMART" id="SM00829">
    <property type="entry name" value="PKS_ER"/>
    <property type="match status" value="1"/>
</dbReference>
<dbReference type="GO" id="GO:0141148">
    <property type="term" value="F:enoyl-[acyl-carrier-protein] reductase (NADPH) activity"/>
    <property type="evidence" value="ECO:0007669"/>
    <property type="project" value="UniProtKB-EC"/>
</dbReference>
<dbReference type="Gene3D" id="3.90.180.10">
    <property type="entry name" value="Medium-chain alcohol dehydrogenases, catalytic domain"/>
    <property type="match status" value="1"/>
</dbReference>
<gene>
    <name evidence="17" type="ORF">PSYICH_LOCUS5898</name>
</gene>
<organism evidence="17 18">
    <name type="scientific">Psylliodes chrysocephalus</name>
    <dbReference type="NCBI Taxonomy" id="3402493"/>
    <lineage>
        <taxon>Eukaryota</taxon>
        <taxon>Metazoa</taxon>
        <taxon>Ecdysozoa</taxon>
        <taxon>Arthropoda</taxon>
        <taxon>Hexapoda</taxon>
        <taxon>Insecta</taxon>
        <taxon>Pterygota</taxon>
        <taxon>Neoptera</taxon>
        <taxon>Endopterygota</taxon>
        <taxon>Coleoptera</taxon>
        <taxon>Polyphaga</taxon>
        <taxon>Cucujiformia</taxon>
        <taxon>Chrysomeloidea</taxon>
        <taxon>Chrysomelidae</taxon>
        <taxon>Galerucinae</taxon>
        <taxon>Alticini</taxon>
        <taxon>Psylliodes</taxon>
    </lineage>
</organism>
<evidence type="ECO:0000259" key="16">
    <source>
        <dbReference type="SMART" id="SM00829"/>
    </source>
</evidence>
<protein>
    <recommendedName>
        <fullName evidence="12">Enoyl-[acyl-carrier-protein] reductase, mitochondrial</fullName>
        <ecNumber evidence="11">1.3.1.104</ecNumber>
    </recommendedName>
    <alternativeName>
        <fullName evidence="13">2-enoyl thioester reductase</fullName>
    </alternativeName>
</protein>
<evidence type="ECO:0000256" key="11">
    <source>
        <dbReference type="ARBA" id="ARBA00038963"/>
    </source>
</evidence>
<keyword evidence="6" id="KW-0809">Transit peptide</keyword>
<keyword evidence="8" id="KW-0443">Lipid metabolism</keyword>
<evidence type="ECO:0000256" key="13">
    <source>
        <dbReference type="ARBA" id="ARBA00042123"/>
    </source>
</evidence>
<dbReference type="EMBL" id="OV651830">
    <property type="protein sequence ID" value="CAH1105092.1"/>
    <property type="molecule type" value="Genomic_DNA"/>
</dbReference>
<dbReference type="PANTHER" id="PTHR43981">
    <property type="entry name" value="ENOYL-[ACYL-CARRIER-PROTEIN] REDUCTASE, MITOCHONDRIAL"/>
    <property type="match status" value="1"/>
</dbReference>
<dbReference type="Pfam" id="PF00107">
    <property type="entry name" value="ADH_zinc_N"/>
    <property type="match status" value="1"/>
</dbReference>
<evidence type="ECO:0000256" key="10">
    <source>
        <dbReference type="ARBA" id="ARBA00023160"/>
    </source>
</evidence>
<dbReference type="InterPro" id="IPR013149">
    <property type="entry name" value="ADH-like_C"/>
</dbReference>
<dbReference type="InterPro" id="IPR036291">
    <property type="entry name" value="NAD(P)-bd_dom_sf"/>
</dbReference>
<keyword evidence="4" id="KW-0276">Fatty acid metabolism</keyword>
<dbReference type="GO" id="GO:0006633">
    <property type="term" value="P:fatty acid biosynthetic process"/>
    <property type="evidence" value="ECO:0007669"/>
    <property type="project" value="UniProtKB-KW"/>
</dbReference>
<keyword evidence="15" id="KW-0175">Coiled coil</keyword>
<dbReference type="Proteomes" id="UP001153636">
    <property type="component" value="Chromosome 18"/>
</dbReference>
<dbReference type="AlphaFoldDB" id="A0A9P0CUU6"/>
<evidence type="ECO:0000313" key="18">
    <source>
        <dbReference type="Proteomes" id="UP001153636"/>
    </source>
</evidence>
<dbReference type="InterPro" id="IPR020843">
    <property type="entry name" value="ER"/>
</dbReference>
<feature type="domain" description="Enoyl reductase (ER)" evidence="16">
    <location>
        <begin position="41"/>
        <end position="355"/>
    </location>
</feature>
<evidence type="ECO:0000256" key="15">
    <source>
        <dbReference type="SAM" id="Coils"/>
    </source>
</evidence>
<evidence type="ECO:0000256" key="14">
    <source>
        <dbReference type="ARBA" id="ARBA00048843"/>
    </source>
</evidence>
<evidence type="ECO:0000256" key="9">
    <source>
        <dbReference type="ARBA" id="ARBA00023128"/>
    </source>
</evidence>
<dbReference type="FunFam" id="3.40.50.720:FF:000112">
    <property type="entry name" value="Enoyl-[acyl-carrier-protein] reductase 1, mitochondrial"/>
    <property type="match status" value="1"/>
</dbReference>
<evidence type="ECO:0000256" key="7">
    <source>
        <dbReference type="ARBA" id="ARBA00023002"/>
    </source>
</evidence>
<keyword evidence="5" id="KW-0521">NADP</keyword>
<comment type="subcellular location">
    <subcellularLocation>
        <location evidence="1">Mitochondrion</location>
    </subcellularLocation>
</comment>
<dbReference type="GO" id="GO:0005739">
    <property type="term" value="C:mitochondrion"/>
    <property type="evidence" value="ECO:0007669"/>
    <property type="project" value="UniProtKB-SubCell"/>
</dbReference>
<name>A0A9P0CUU6_9CUCU</name>
<dbReference type="InterPro" id="IPR011032">
    <property type="entry name" value="GroES-like_sf"/>
</dbReference>
<dbReference type="OrthoDB" id="7482721at2759"/>
<reference evidence="17" key="1">
    <citation type="submission" date="2022-01" db="EMBL/GenBank/DDBJ databases">
        <authorList>
            <person name="King R."/>
        </authorList>
    </citation>
    <scope>NUCLEOTIDE SEQUENCE</scope>
</reference>
<evidence type="ECO:0000256" key="12">
    <source>
        <dbReference type="ARBA" id="ARBA00041058"/>
    </source>
</evidence>
<keyword evidence="9" id="KW-0496">Mitochondrion</keyword>
<keyword evidence="3" id="KW-0444">Lipid biosynthesis</keyword>
<proteinExistence type="inferred from homology"/>
<keyword evidence="10" id="KW-0275">Fatty acid biosynthesis</keyword>
<evidence type="ECO:0000256" key="2">
    <source>
        <dbReference type="ARBA" id="ARBA00010371"/>
    </source>
</evidence>
<comment type="catalytic activity">
    <reaction evidence="14">
        <text>a 2,3-saturated acyl-[ACP] + NADP(+) = a (2E)-enoyl-[ACP] + NADPH + H(+)</text>
        <dbReference type="Rhea" id="RHEA:22564"/>
        <dbReference type="Rhea" id="RHEA-COMP:9925"/>
        <dbReference type="Rhea" id="RHEA-COMP:9926"/>
        <dbReference type="ChEBI" id="CHEBI:15378"/>
        <dbReference type="ChEBI" id="CHEBI:57783"/>
        <dbReference type="ChEBI" id="CHEBI:58349"/>
        <dbReference type="ChEBI" id="CHEBI:78784"/>
        <dbReference type="ChEBI" id="CHEBI:78785"/>
        <dbReference type="EC" id="1.3.1.104"/>
    </reaction>
</comment>
<evidence type="ECO:0000256" key="3">
    <source>
        <dbReference type="ARBA" id="ARBA00022516"/>
    </source>
</evidence>
<dbReference type="SUPFAM" id="SSF50129">
    <property type="entry name" value="GroES-like"/>
    <property type="match status" value="1"/>
</dbReference>
<evidence type="ECO:0000256" key="5">
    <source>
        <dbReference type="ARBA" id="ARBA00022857"/>
    </source>
</evidence>
<dbReference type="PANTHER" id="PTHR43981:SF2">
    <property type="entry name" value="ENOYL-[ACYL-CARRIER-PROTEIN] REDUCTASE, MITOCHONDRIAL"/>
    <property type="match status" value="1"/>
</dbReference>
<evidence type="ECO:0000313" key="17">
    <source>
        <dbReference type="EMBL" id="CAH1105092.1"/>
    </source>
</evidence>
<keyword evidence="18" id="KW-1185">Reference proteome</keyword>
<accession>A0A9P0CUU6</accession>
<evidence type="ECO:0000256" key="4">
    <source>
        <dbReference type="ARBA" id="ARBA00022832"/>
    </source>
</evidence>
<dbReference type="EC" id="1.3.1.104" evidence="11"/>
<evidence type="ECO:0000256" key="8">
    <source>
        <dbReference type="ARBA" id="ARBA00023098"/>
    </source>
</evidence>
<keyword evidence="7" id="KW-0560">Oxidoreductase</keyword>